<dbReference type="InterPro" id="IPR009057">
    <property type="entry name" value="Homeodomain-like_sf"/>
</dbReference>
<keyword evidence="6" id="KW-1185">Reference proteome</keyword>
<dbReference type="OrthoDB" id="3186094at2"/>
<evidence type="ECO:0000259" key="4">
    <source>
        <dbReference type="PROSITE" id="PS01124"/>
    </source>
</evidence>
<keyword evidence="1" id="KW-0805">Transcription regulation</keyword>
<feature type="domain" description="HTH araC/xylS-type" evidence="4">
    <location>
        <begin position="142"/>
        <end position="240"/>
    </location>
</feature>
<dbReference type="SMART" id="SM00342">
    <property type="entry name" value="HTH_ARAC"/>
    <property type="match status" value="1"/>
</dbReference>
<keyword evidence="3" id="KW-0804">Transcription</keyword>
<evidence type="ECO:0000313" key="5">
    <source>
        <dbReference type="EMBL" id="RSX54040.1"/>
    </source>
</evidence>
<accession>A0A430FML4</accession>
<comment type="caution">
    <text evidence="5">The sequence shown here is derived from an EMBL/GenBank/DDBJ whole genome shotgun (WGS) entry which is preliminary data.</text>
</comment>
<dbReference type="PROSITE" id="PS00041">
    <property type="entry name" value="HTH_ARAC_FAMILY_1"/>
    <property type="match status" value="1"/>
</dbReference>
<evidence type="ECO:0000256" key="3">
    <source>
        <dbReference type="ARBA" id="ARBA00023163"/>
    </source>
</evidence>
<name>A0A430FML4_9BIFI</name>
<keyword evidence="2" id="KW-0238">DNA-binding</keyword>
<proteinExistence type="predicted"/>
<dbReference type="PROSITE" id="PS01124">
    <property type="entry name" value="HTH_ARAC_FAMILY_2"/>
    <property type="match status" value="1"/>
</dbReference>
<reference evidence="5 6" key="1">
    <citation type="submission" date="2018-09" db="EMBL/GenBank/DDBJ databases">
        <title>Characterization of the phylogenetic diversity of five novel species belonging to the genus Bifidobacterium.</title>
        <authorList>
            <person name="Lugli G.A."/>
            <person name="Duranti S."/>
            <person name="Milani C."/>
        </authorList>
    </citation>
    <scope>NUCLEOTIDE SEQUENCE [LARGE SCALE GENOMIC DNA]</scope>
    <source>
        <strain evidence="5 6">2034B</strain>
    </source>
</reference>
<evidence type="ECO:0000256" key="2">
    <source>
        <dbReference type="ARBA" id="ARBA00023125"/>
    </source>
</evidence>
<dbReference type="GO" id="GO:0043565">
    <property type="term" value="F:sequence-specific DNA binding"/>
    <property type="evidence" value="ECO:0007669"/>
    <property type="project" value="InterPro"/>
</dbReference>
<organism evidence="5 6">
    <name type="scientific">Bifidobacterium goeldii</name>
    <dbReference type="NCBI Taxonomy" id="2306975"/>
    <lineage>
        <taxon>Bacteria</taxon>
        <taxon>Bacillati</taxon>
        <taxon>Actinomycetota</taxon>
        <taxon>Actinomycetes</taxon>
        <taxon>Bifidobacteriales</taxon>
        <taxon>Bifidobacteriaceae</taxon>
        <taxon>Bifidobacterium</taxon>
    </lineage>
</organism>
<dbReference type="GO" id="GO:0003700">
    <property type="term" value="F:DNA-binding transcription factor activity"/>
    <property type="evidence" value="ECO:0007669"/>
    <property type="project" value="InterPro"/>
</dbReference>
<dbReference type="InterPro" id="IPR018062">
    <property type="entry name" value="HTH_AraC-typ_CS"/>
</dbReference>
<dbReference type="RefSeq" id="WP_125979328.1">
    <property type="nucleotide sequence ID" value="NZ_QXGL01000001.1"/>
</dbReference>
<dbReference type="SUPFAM" id="SSF46689">
    <property type="entry name" value="Homeodomain-like"/>
    <property type="match status" value="2"/>
</dbReference>
<dbReference type="Pfam" id="PF12833">
    <property type="entry name" value="HTH_18"/>
    <property type="match status" value="1"/>
</dbReference>
<dbReference type="Gene3D" id="1.10.10.60">
    <property type="entry name" value="Homeodomain-like"/>
    <property type="match status" value="2"/>
</dbReference>
<dbReference type="EMBL" id="QXGL01000001">
    <property type="protein sequence ID" value="RSX54040.1"/>
    <property type="molecule type" value="Genomic_DNA"/>
</dbReference>
<evidence type="ECO:0000256" key="1">
    <source>
        <dbReference type="ARBA" id="ARBA00023015"/>
    </source>
</evidence>
<dbReference type="PANTHER" id="PTHR43280:SF2">
    <property type="entry name" value="HTH-TYPE TRANSCRIPTIONAL REGULATOR EXSA"/>
    <property type="match status" value="1"/>
</dbReference>
<gene>
    <name evidence="5" type="ORF">D2E25_0346</name>
</gene>
<evidence type="ECO:0000313" key="6">
    <source>
        <dbReference type="Proteomes" id="UP000287533"/>
    </source>
</evidence>
<dbReference type="PANTHER" id="PTHR43280">
    <property type="entry name" value="ARAC-FAMILY TRANSCRIPTIONAL REGULATOR"/>
    <property type="match status" value="1"/>
</dbReference>
<sequence length="249" mass="29089">MEQVASEAKLRYLDFIAREDRIRHHRYVEEMKQYDLMRSGDMSAIRESAQLWDSGLYGHLSNDPLRDAKYRFVTSITLATRFAIEGGMDEEDAYNASDLYIQDVDTCDNVNAVRRIHTDMMTFFTWAMADLHKEPVTSKAVAESMDYIHYHLHERITVPILAKHVHLNPTYLSELFKRETGETISRYVTGKRVEAAQNMLKYSEYGFAEIAQILAYRSQSHFSKVFKKETGYTPGEYRRRFAQTGIWPE</sequence>
<dbReference type="InterPro" id="IPR020449">
    <property type="entry name" value="Tscrpt_reg_AraC-type_HTH"/>
</dbReference>
<dbReference type="AlphaFoldDB" id="A0A430FML4"/>
<dbReference type="Proteomes" id="UP000287533">
    <property type="component" value="Unassembled WGS sequence"/>
</dbReference>
<dbReference type="PRINTS" id="PR00032">
    <property type="entry name" value="HTHARAC"/>
</dbReference>
<dbReference type="InterPro" id="IPR018060">
    <property type="entry name" value="HTH_AraC"/>
</dbReference>
<protein>
    <submittedName>
        <fullName evidence="5">AraC family transcriptional regulator</fullName>
    </submittedName>
</protein>